<protein>
    <submittedName>
        <fullName evidence="2">Uncharacterized protein</fullName>
    </submittedName>
</protein>
<name>A0A1Y1XVH7_9FUNG</name>
<feature type="transmembrane region" description="Helical" evidence="1">
    <location>
        <begin position="36"/>
        <end position="53"/>
    </location>
</feature>
<dbReference type="PANTHER" id="PTHR31389">
    <property type="entry name" value="LD39211P"/>
    <property type="match status" value="1"/>
</dbReference>
<dbReference type="EMBL" id="MCFE01000423">
    <property type="protein sequence ID" value="ORX89762.1"/>
    <property type="molecule type" value="Genomic_DNA"/>
</dbReference>
<proteinExistence type="predicted"/>
<keyword evidence="1" id="KW-1133">Transmembrane helix</keyword>
<organism evidence="2 3">
    <name type="scientific">Basidiobolus meristosporus CBS 931.73</name>
    <dbReference type="NCBI Taxonomy" id="1314790"/>
    <lineage>
        <taxon>Eukaryota</taxon>
        <taxon>Fungi</taxon>
        <taxon>Fungi incertae sedis</taxon>
        <taxon>Zoopagomycota</taxon>
        <taxon>Entomophthoromycotina</taxon>
        <taxon>Basidiobolomycetes</taxon>
        <taxon>Basidiobolales</taxon>
        <taxon>Basidiobolaceae</taxon>
        <taxon>Basidiobolus</taxon>
    </lineage>
</organism>
<keyword evidence="3" id="KW-1185">Reference proteome</keyword>
<gene>
    <name evidence="2" type="ORF">K493DRAFT_65601</name>
</gene>
<dbReference type="Proteomes" id="UP000193498">
    <property type="component" value="Unassembled WGS sequence"/>
</dbReference>
<dbReference type="InParanoid" id="A0A1Y1XVH7"/>
<evidence type="ECO:0000313" key="3">
    <source>
        <dbReference type="Proteomes" id="UP000193498"/>
    </source>
</evidence>
<keyword evidence="1" id="KW-0812">Transmembrane</keyword>
<reference evidence="2 3" key="1">
    <citation type="submission" date="2016-07" db="EMBL/GenBank/DDBJ databases">
        <title>Pervasive Adenine N6-methylation of Active Genes in Fungi.</title>
        <authorList>
            <consortium name="DOE Joint Genome Institute"/>
            <person name="Mondo S.J."/>
            <person name="Dannebaum R.O."/>
            <person name="Kuo R.C."/>
            <person name="Labutti K."/>
            <person name="Haridas S."/>
            <person name="Kuo A."/>
            <person name="Salamov A."/>
            <person name="Ahrendt S.R."/>
            <person name="Lipzen A."/>
            <person name="Sullivan W."/>
            <person name="Andreopoulos W.B."/>
            <person name="Clum A."/>
            <person name="Lindquist E."/>
            <person name="Daum C."/>
            <person name="Ramamoorthy G.K."/>
            <person name="Gryganskyi A."/>
            <person name="Culley D."/>
            <person name="Magnuson J.K."/>
            <person name="James T.Y."/>
            <person name="O'Malley M.A."/>
            <person name="Stajich J.E."/>
            <person name="Spatafora J.W."/>
            <person name="Visel A."/>
            <person name="Grigoriev I.V."/>
        </authorList>
    </citation>
    <scope>NUCLEOTIDE SEQUENCE [LARGE SCALE GENOMIC DNA]</scope>
    <source>
        <strain evidence="2 3">CBS 931.73</strain>
    </source>
</reference>
<dbReference type="OrthoDB" id="5954868at2759"/>
<keyword evidence="1" id="KW-0472">Membrane</keyword>
<dbReference type="AlphaFoldDB" id="A0A1Y1XVH7"/>
<accession>A0A1Y1XVH7</accession>
<comment type="caution">
    <text evidence="2">The sequence shown here is derived from an EMBL/GenBank/DDBJ whole genome shotgun (WGS) entry which is preliminary data.</text>
</comment>
<evidence type="ECO:0000256" key="1">
    <source>
        <dbReference type="SAM" id="Phobius"/>
    </source>
</evidence>
<dbReference type="PANTHER" id="PTHR31389:SF4">
    <property type="entry name" value="LD39211P"/>
    <property type="match status" value="1"/>
</dbReference>
<evidence type="ECO:0000313" key="2">
    <source>
        <dbReference type="EMBL" id="ORX89762.1"/>
    </source>
</evidence>
<sequence length="318" mass="36523">MYKSPPQTTYLTIQRLSGEETERYAVRDKFPGKKSLRLFCFALLFAACLGWMLRTNAEEPKEFVIVTGASANHFCPLQGFLYSLHNSLTFLPTSVRARVLVYDLGLSAEQRQQLSAIQGAGLFQELHTFNFTRYPGFWNITQSRGEYAWKAGILKEVADRRPGITLWMDSGDRVFPNFLMDVIEWLEEKGFYSPTSSGNVRRWTHPKLFDHFQDDLEKYGDERNCNGAFIGFNSHHPEVMDTLINPLFQCALDRSCIAPDGSNRLNHRQDQAVLTYLALRSNRRCSYEGLTGLLIHQDGDCKLQIQGRMRHQTPRILP</sequence>